<dbReference type="EMBL" id="BAAARW010000003">
    <property type="protein sequence ID" value="GAA2403887.1"/>
    <property type="molecule type" value="Genomic_DNA"/>
</dbReference>
<accession>A0ABP5VJP7</accession>
<dbReference type="CDD" id="cd05233">
    <property type="entry name" value="SDR_c"/>
    <property type="match status" value="1"/>
</dbReference>
<reference evidence="3" key="1">
    <citation type="journal article" date="2019" name="Int. J. Syst. Evol. Microbiol.">
        <title>The Global Catalogue of Microorganisms (GCM) 10K type strain sequencing project: providing services to taxonomists for standard genome sequencing and annotation.</title>
        <authorList>
            <consortium name="The Broad Institute Genomics Platform"/>
            <consortium name="The Broad Institute Genome Sequencing Center for Infectious Disease"/>
            <person name="Wu L."/>
            <person name="Ma J."/>
        </authorList>
    </citation>
    <scope>NUCLEOTIDE SEQUENCE [LARGE SCALE GENOMIC DNA]</scope>
    <source>
        <strain evidence="3">JCM 3325</strain>
    </source>
</reference>
<evidence type="ECO:0000256" key="1">
    <source>
        <dbReference type="ARBA" id="ARBA00006484"/>
    </source>
</evidence>
<dbReference type="InterPro" id="IPR002347">
    <property type="entry name" value="SDR_fam"/>
</dbReference>
<dbReference type="PANTHER" id="PTHR43943">
    <property type="entry name" value="DEHYDROGENASE/REDUCTASE (SDR FAMILY) MEMBER 4"/>
    <property type="match status" value="1"/>
</dbReference>
<sequence length="265" mass="26972">MTTTPTGEFDGRVAIVTGGTRGIGHAIAVRLAAGGAAVVVNGRDADAVERAAAELRASGARAAGVPGSVFDEDVPRRLVDTAVAEFGVPDALINNAGTSAHYGPLLKAGRAAFEKTMLANTWPALALVQAAAEAGMGPGAVVNITTTGAHRVHPVAGPYTASKAALEMLTATLARELGPRGIRVNAVAPGLVRTDMARVLWEGQRGLAEQQLVPLQRLGEPADIAEAACFLLSARADWITGATLCVDGGRMQVGGEPADLIGVFA</sequence>
<keyword evidence="3" id="KW-1185">Reference proteome</keyword>
<evidence type="ECO:0000313" key="3">
    <source>
        <dbReference type="Proteomes" id="UP001501231"/>
    </source>
</evidence>
<comment type="similarity">
    <text evidence="1">Belongs to the short-chain dehydrogenases/reductases (SDR) family.</text>
</comment>
<dbReference type="Pfam" id="PF13561">
    <property type="entry name" value="adh_short_C2"/>
    <property type="match status" value="1"/>
</dbReference>
<dbReference type="Gene3D" id="3.40.50.720">
    <property type="entry name" value="NAD(P)-binding Rossmann-like Domain"/>
    <property type="match status" value="1"/>
</dbReference>
<comment type="caution">
    <text evidence="2">The sequence shown here is derived from an EMBL/GenBank/DDBJ whole genome shotgun (WGS) entry which is preliminary data.</text>
</comment>
<dbReference type="InterPro" id="IPR036291">
    <property type="entry name" value="NAD(P)-bd_dom_sf"/>
</dbReference>
<evidence type="ECO:0000313" key="2">
    <source>
        <dbReference type="EMBL" id="GAA2403887.1"/>
    </source>
</evidence>
<organism evidence="2 3">
    <name type="scientific">Actinomadura vinacea</name>
    <dbReference type="NCBI Taxonomy" id="115336"/>
    <lineage>
        <taxon>Bacteria</taxon>
        <taxon>Bacillati</taxon>
        <taxon>Actinomycetota</taxon>
        <taxon>Actinomycetes</taxon>
        <taxon>Streptosporangiales</taxon>
        <taxon>Thermomonosporaceae</taxon>
        <taxon>Actinomadura</taxon>
    </lineage>
</organism>
<protein>
    <submittedName>
        <fullName evidence="2">SDR family oxidoreductase</fullName>
    </submittedName>
</protein>
<dbReference type="SUPFAM" id="SSF51735">
    <property type="entry name" value="NAD(P)-binding Rossmann-fold domains"/>
    <property type="match status" value="1"/>
</dbReference>
<dbReference type="PANTHER" id="PTHR43943:SF2">
    <property type="entry name" value="DEHYDROGENASE_REDUCTASE 4"/>
    <property type="match status" value="1"/>
</dbReference>
<gene>
    <name evidence="2" type="ORF">GCM10010191_09410</name>
</gene>
<proteinExistence type="inferred from homology"/>
<dbReference type="PRINTS" id="PR00081">
    <property type="entry name" value="GDHRDH"/>
</dbReference>
<dbReference type="RefSeq" id="WP_344587189.1">
    <property type="nucleotide sequence ID" value="NZ_BAAARW010000003.1"/>
</dbReference>
<dbReference type="PRINTS" id="PR00080">
    <property type="entry name" value="SDRFAMILY"/>
</dbReference>
<dbReference type="NCBIfam" id="NF005559">
    <property type="entry name" value="PRK07231.1"/>
    <property type="match status" value="1"/>
</dbReference>
<dbReference type="Proteomes" id="UP001501231">
    <property type="component" value="Unassembled WGS sequence"/>
</dbReference>
<name>A0ABP5VJP7_9ACTN</name>